<organism evidence="1 2">
    <name type="scientific">Lentinula aff. lateritia</name>
    <dbReference type="NCBI Taxonomy" id="2804960"/>
    <lineage>
        <taxon>Eukaryota</taxon>
        <taxon>Fungi</taxon>
        <taxon>Dikarya</taxon>
        <taxon>Basidiomycota</taxon>
        <taxon>Agaricomycotina</taxon>
        <taxon>Agaricomycetes</taxon>
        <taxon>Agaricomycetidae</taxon>
        <taxon>Agaricales</taxon>
        <taxon>Marasmiineae</taxon>
        <taxon>Omphalotaceae</taxon>
        <taxon>Lentinula</taxon>
    </lineage>
</organism>
<protein>
    <submittedName>
        <fullName evidence="1">Uncharacterized protein</fullName>
    </submittedName>
</protein>
<keyword evidence="2" id="KW-1185">Reference proteome</keyword>
<sequence length="348" mass="38365">MTRISPSANSLRWKRYRESDDRKYHAGGGSITGGPDDPANANSLDNLRRDIEALKTQMAKDKAELENLKAEMDVRKAKRGKKAGKAKKEKEKLEAEIESISSRDLDGGVVANIDPVLCRNVIQPLEIPEPDESSDEGYLPESEYNVLPQTASTMSTMSMMSILSARSSMSAVHGMPVIPPQPESQAQPEPSFTHTHPNNSESHSKEETHPHPQSHSHSRSSQRGIKFPPSSRPGSRTSRRSEYSDFAGYSSLKSVVIPFQIVSRTERFLSWGNGYVTIKPIASCSLRISLGTNTRNVNSETERTRSIFGSTLHLDQLAPGITTTNFVTNKLQTSFTTQLHSTLASTPD</sequence>
<comment type="caution">
    <text evidence="1">The sequence shown here is derived from an EMBL/GenBank/DDBJ whole genome shotgun (WGS) entry which is preliminary data.</text>
</comment>
<proteinExistence type="predicted"/>
<dbReference type="EMBL" id="MU795288">
    <property type="protein sequence ID" value="KAJ3807630.1"/>
    <property type="molecule type" value="Genomic_DNA"/>
</dbReference>
<evidence type="ECO:0000313" key="2">
    <source>
        <dbReference type="Proteomes" id="UP001163835"/>
    </source>
</evidence>
<name>A0ACC1TT18_9AGAR</name>
<gene>
    <name evidence="1" type="ORF">F5876DRAFT_67959</name>
</gene>
<evidence type="ECO:0000313" key="1">
    <source>
        <dbReference type="EMBL" id="KAJ3807630.1"/>
    </source>
</evidence>
<accession>A0ACC1TT18</accession>
<dbReference type="Proteomes" id="UP001163835">
    <property type="component" value="Unassembled WGS sequence"/>
</dbReference>
<reference evidence="1" key="1">
    <citation type="submission" date="2022-09" db="EMBL/GenBank/DDBJ databases">
        <title>A Global Phylogenomic Analysis of the Shiitake Genus Lentinula.</title>
        <authorList>
            <consortium name="DOE Joint Genome Institute"/>
            <person name="Sierra-Patev S."/>
            <person name="Min B."/>
            <person name="Naranjo-Ortiz M."/>
            <person name="Looney B."/>
            <person name="Konkel Z."/>
            <person name="Slot J.C."/>
            <person name="Sakamoto Y."/>
            <person name="Steenwyk J.L."/>
            <person name="Rokas A."/>
            <person name="Carro J."/>
            <person name="Camarero S."/>
            <person name="Ferreira P."/>
            <person name="Molpeceres G."/>
            <person name="Ruiz-Duenas F.J."/>
            <person name="Serrano A."/>
            <person name="Henrissat B."/>
            <person name="Drula E."/>
            <person name="Hughes K.W."/>
            <person name="Mata J.L."/>
            <person name="Ishikawa N.K."/>
            <person name="Vargas-Isla R."/>
            <person name="Ushijima S."/>
            <person name="Smith C.A."/>
            <person name="Ahrendt S."/>
            <person name="Andreopoulos W."/>
            <person name="He G."/>
            <person name="Labutti K."/>
            <person name="Lipzen A."/>
            <person name="Ng V."/>
            <person name="Riley R."/>
            <person name="Sandor L."/>
            <person name="Barry K."/>
            <person name="Martinez A.T."/>
            <person name="Xiao Y."/>
            <person name="Gibbons J.G."/>
            <person name="Terashima K."/>
            <person name="Grigoriev I.V."/>
            <person name="Hibbett D.S."/>
        </authorList>
    </citation>
    <scope>NUCLEOTIDE SEQUENCE</scope>
    <source>
        <strain evidence="1">TMI1499</strain>
    </source>
</reference>